<gene>
    <name evidence="2" type="ORF">J4G33_02350</name>
</gene>
<dbReference type="RefSeq" id="WP_208054265.1">
    <property type="nucleotide sequence ID" value="NZ_JAGEMK010000001.1"/>
</dbReference>
<keyword evidence="2" id="KW-0503">Monooxygenase</keyword>
<organism evidence="2 3">
    <name type="scientific">Actinotalea soli</name>
    <dbReference type="NCBI Taxonomy" id="2819234"/>
    <lineage>
        <taxon>Bacteria</taxon>
        <taxon>Bacillati</taxon>
        <taxon>Actinomycetota</taxon>
        <taxon>Actinomycetes</taxon>
        <taxon>Micrococcales</taxon>
        <taxon>Cellulomonadaceae</taxon>
        <taxon>Actinotalea</taxon>
    </lineage>
</organism>
<evidence type="ECO:0000313" key="3">
    <source>
        <dbReference type="Proteomes" id="UP000664209"/>
    </source>
</evidence>
<protein>
    <submittedName>
        <fullName evidence="2">Antibiotic biosynthesis monooxygenase</fullName>
    </submittedName>
</protein>
<dbReference type="SUPFAM" id="SSF54909">
    <property type="entry name" value="Dimeric alpha+beta barrel"/>
    <property type="match status" value="1"/>
</dbReference>
<dbReference type="Gene3D" id="3.30.70.100">
    <property type="match status" value="1"/>
</dbReference>
<evidence type="ECO:0000313" key="2">
    <source>
        <dbReference type="EMBL" id="MBO1750640.1"/>
    </source>
</evidence>
<evidence type="ECO:0000259" key="1">
    <source>
        <dbReference type="PROSITE" id="PS51725"/>
    </source>
</evidence>
<accession>A0A939RTX8</accession>
<dbReference type="AlphaFoldDB" id="A0A939RTX8"/>
<dbReference type="Pfam" id="PF03992">
    <property type="entry name" value="ABM"/>
    <property type="match status" value="1"/>
</dbReference>
<proteinExistence type="predicted"/>
<name>A0A939RTX8_9CELL</name>
<keyword evidence="3" id="KW-1185">Reference proteome</keyword>
<dbReference type="GO" id="GO:0004497">
    <property type="term" value="F:monooxygenase activity"/>
    <property type="evidence" value="ECO:0007669"/>
    <property type="project" value="UniProtKB-KW"/>
</dbReference>
<dbReference type="PROSITE" id="PS51725">
    <property type="entry name" value="ABM"/>
    <property type="match status" value="1"/>
</dbReference>
<dbReference type="EMBL" id="JAGEMK010000001">
    <property type="protein sequence ID" value="MBO1750640.1"/>
    <property type="molecule type" value="Genomic_DNA"/>
</dbReference>
<feature type="domain" description="ABM" evidence="1">
    <location>
        <begin position="3"/>
        <end position="94"/>
    </location>
</feature>
<dbReference type="InterPro" id="IPR007138">
    <property type="entry name" value="ABM_dom"/>
</dbReference>
<dbReference type="Proteomes" id="UP000664209">
    <property type="component" value="Unassembled WGS sequence"/>
</dbReference>
<comment type="caution">
    <text evidence="2">The sequence shown here is derived from an EMBL/GenBank/DDBJ whole genome shotgun (WGS) entry which is preliminary data.</text>
</comment>
<sequence length="104" mass="11152">MIGIVVRFDLVDPTAARRFDELTDDVVPAITAGEPGTLVYATQAVVGDPLARVFYEVYADDDALQAHEDAPHVQQFHALKAPLLRVPPRVEHVVLGAATGLPPG</sequence>
<keyword evidence="2" id="KW-0560">Oxidoreductase</keyword>
<dbReference type="InterPro" id="IPR011008">
    <property type="entry name" value="Dimeric_a/b-barrel"/>
</dbReference>
<reference evidence="2" key="1">
    <citation type="submission" date="2021-03" db="EMBL/GenBank/DDBJ databases">
        <title>Actinotalea soli sp. nov., isolated from soil.</title>
        <authorList>
            <person name="Ping W."/>
            <person name="Zhang J."/>
        </authorList>
    </citation>
    <scope>NUCLEOTIDE SEQUENCE</scope>
    <source>
        <strain evidence="2">BY-33</strain>
    </source>
</reference>